<evidence type="ECO:0000313" key="2">
    <source>
        <dbReference type="Proteomes" id="UP000011723"/>
    </source>
</evidence>
<dbReference type="CDD" id="cd00377">
    <property type="entry name" value="ICL_PEPM"/>
    <property type="match status" value="1"/>
</dbReference>
<dbReference type="STRING" id="1121362.A605_11460"/>
<dbReference type="InterPro" id="IPR040442">
    <property type="entry name" value="Pyrv_kinase-like_dom_sf"/>
</dbReference>
<dbReference type="KEGG" id="chn:A605_11460"/>
<dbReference type="PATRIC" id="fig|1121362.3.peg.2324"/>
<gene>
    <name evidence="1" type="ORF">A605_11460</name>
</gene>
<dbReference type="OrthoDB" id="9780430at2"/>
<name>M1P0H9_9CORY</name>
<dbReference type="Gene3D" id="3.20.20.60">
    <property type="entry name" value="Phosphoenolpyruvate-binding domains"/>
    <property type="match status" value="1"/>
</dbReference>
<dbReference type="Pfam" id="PF13714">
    <property type="entry name" value="PEP_mutase"/>
    <property type="match status" value="1"/>
</dbReference>
<accession>M1P0H9</accession>
<dbReference type="SUPFAM" id="SSF51621">
    <property type="entry name" value="Phosphoenolpyruvate/pyruvate domain"/>
    <property type="match status" value="1"/>
</dbReference>
<organism evidence="1 2">
    <name type="scientific">Corynebacterium halotolerans YIM 70093 = DSM 44683</name>
    <dbReference type="NCBI Taxonomy" id="1121362"/>
    <lineage>
        <taxon>Bacteria</taxon>
        <taxon>Bacillati</taxon>
        <taxon>Actinomycetota</taxon>
        <taxon>Actinomycetes</taxon>
        <taxon>Mycobacteriales</taxon>
        <taxon>Corynebacteriaceae</taxon>
        <taxon>Corynebacterium</taxon>
    </lineage>
</organism>
<evidence type="ECO:0008006" key="3">
    <source>
        <dbReference type="Google" id="ProtNLM"/>
    </source>
</evidence>
<proteinExistence type="predicted"/>
<dbReference type="AlphaFoldDB" id="M1P0H9"/>
<dbReference type="HOGENOM" id="CLU_027389_2_3_11"/>
<reference evidence="1 2" key="1">
    <citation type="journal article" date="2012" name="Stand. Genomic Sci.">
        <title>Genome sequence of the halotolerant bacterium Corynebacterium halotolerans type strain YIM 70093(T) (= DSM 44683(T)).</title>
        <authorList>
            <person name="Ruckert C."/>
            <person name="Albersmeier A."/>
            <person name="Al-Dilaimi A."/>
            <person name="Niehaus K."/>
            <person name="Szczepanowski R."/>
            <person name="Kalinowski J."/>
        </authorList>
    </citation>
    <scope>NUCLEOTIDE SEQUENCE [LARGE SCALE GENOMIC DNA]</scope>
    <source>
        <strain evidence="1">YIM 70093</strain>
    </source>
</reference>
<dbReference type="GO" id="GO:0003824">
    <property type="term" value="F:catalytic activity"/>
    <property type="evidence" value="ECO:0007669"/>
    <property type="project" value="InterPro"/>
</dbReference>
<dbReference type="Proteomes" id="UP000011723">
    <property type="component" value="Chromosome"/>
</dbReference>
<dbReference type="PANTHER" id="PTHR42905">
    <property type="entry name" value="PHOSPHOENOLPYRUVATE CARBOXYLASE"/>
    <property type="match status" value="1"/>
</dbReference>
<keyword evidence="2" id="KW-1185">Reference proteome</keyword>
<dbReference type="EMBL" id="CP003697">
    <property type="protein sequence ID" value="AGF73290.1"/>
    <property type="molecule type" value="Genomic_DNA"/>
</dbReference>
<dbReference type="PANTHER" id="PTHR42905:SF16">
    <property type="entry name" value="CARBOXYPHOSPHONOENOLPYRUVATE PHOSPHONOMUTASE-LIKE PROTEIN (AFU_ORTHOLOGUE AFUA_5G07230)"/>
    <property type="match status" value="1"/>
</dbReference>
<dbReference type="eggNOG" id="COG2513">
    <property type="taxonomic scope" value="Bacteria"/>
</dbReference>
<dbReference type="RefSeq" id="WP_015401706.1">
    <property type="nucleotide sequence ID" value="NC_020302.1"/>
</dbReference>
<evidence type="ECO:0000313" key="1">
    <source>
        <dbReference type="EMBL" id="AGF73290.1"/>
    </source>
</evidence>
<dbReference type="InterPro" id="IPR039556">
    <property type="entry name" value="ICL/PEPM"/>
</dbReference>
<sequence length="254" mass="27524">MPLNHDLARQFADAHASGELLVLPTVWDVWSARLAVDAGFPGLTIGSHPVANAVGSEDGETMNFEHYLDVARAIVAAVDVPVSVDVESGYGLAPEELLEQVAETGAVGMNIEDTVHGEGGRIRSREEHAEYIAGVRRAADAKDLALVIDARTDAIKRGTADFEDPEAEAVERMKLMADAGARSLYPVGVTDHEQITRLVQVVDVPLNVTASPVANQPGDLETLRKLGVRRVTWGPKWQDEAVELLKDSLRHWVK</sequence>
<protein>
    <recommendedName>
        <fullName evidence="3">Phosphonomutase</fullName>
    </recommendedName>
</protein>
<dbReference type="InterPro" id="IPR015813">
    <property type="entry name" value="Pyrv/PenolPyrv_kinase-like_dom"/>
</dbReference>